<feature type="transmembrane region" description="Helical" evidence="1">
    <location>
        <begin position="35"/>
        <end position="51"/>
    </location>
</feature>
<evidence type="ECO:0008006" key="4">
    <source>
        <dbReference type="Google" id="ProtNLM"/>
    </source>
</evidence>
<keyword evidence="1" id="KW-0812">Transmembrane</keyword>
<gene>
    <name evidence="2" type="ORF">Nstercoris_01161</name>
</gene>
<dbReference type="AlphaFoldDB" id="A0A4Y1YL94"/>
<proteinExistence type="predicted"/>
<accession>A0A4Y1YL94</accession>
<name>A0A4Y1YL94_9PROT</name>
<evidence type="ECO:0000313" key="3">
    <source>
        <dbReference type="Proteomes" id="UP000316473"/>
    </source>
</evidence>
<dbReference type="KEGG" id="nst:Nstercoris_01161"/>
<reference evidence="2 3" key="1">
    <citation type="submission" date="2019-06" db="EMBL/GenBank/DDBJ databases">
        <title>Nitrosomonas stercoris KYUHI-S whole genome shotgun sequence.</title>
        <authorList>
            <person name="Nakagawa T."/>
            <person name="Tsuchiya Y."/>
            <person name="Takahashi R."/>
        </authorList>
    </citation>
    <scope>NUCLEOTIDE SEQUENCE [LARGE SCALE GENOMIC DNA]</scope>
    <source>
        <strain evidence="2 3">KYUHI-S</strain>
    </source>
</reference>
<sequence>MNREKRLDLLVILMAISALGMFALAAVYVLPWPPAITGVGFLIAAWGFRLLKQS</sequence>
<feature type="transmembrane region" description="Helical" evidence="1">
    <location>
        <begin position="7"/>
        <end position="29"/>
    </location>
</feature>
<keyword evidence="3" id="KW-1185">Reference proteome</keyword>
<organism evidence="2 3">
    <name type="scientific">Nitrosomonas stercoris</name>
    <dbReference type="NCBI Taxonomy" id="1444684"/>
    <lineage>
        <taxon>Bacteria</taxon>
        <taxon>Pseudomonadati</taxon>
        <taxon>Pseudomonadota</taxon>
        <taxon>Betaproteobacteria</taxon>
        <taxon>Nitrosomonadales</taxon>
        <taxon>Nitrosomonadaceae</taxon>
        <taxon>Nitrosomonas</taxon>
    </lineage>
</organism>
<dbReference type="EMBL" id="AP019755">
    <property type="protein sequence ID" value="BBL34910.1"/>
    <property type="molecule type" value="Genomic_DNA"/>
</dbReference>
<evidence type="ECO:0000256" key="1">
    <source>
        <dbReference type="SAM" id="Phobius"/>
    </source>
</evidence>
<evidence type="ECO:0000313" key="2">
    <source>
        <dbReference type="EMBL" id="BBL34910.1"/>
    </source>
</evidence>
<protein>
    <recommendedName>
        <fullName evidence="4">Transmembrane protein</fullName>
    </recommendedName>
</protein>
<keyword evidence="1" id="KW-0472">Membrane</keyword>
<keyword evidence="1" id="KW-1133">Transmembrane helix</keyword>
<dbReference type="Proteomes" id="UP000316473">
    <property type="component" value="Chromosome"/>
</dbReference>